<keyword evidence="3 6" id="KW-0812">Transmembrane</keyword>
<dbReference type="EMBL" id="FWZX01000013">
    <property type="protein sequence ID" value="SMF38647.1"/>
    <property type="molecule type" value="Genomic_DNA"/>
</dbReference>
<evidence type="ECO:0000256" key="3">
    <source>
        <dbReference type="ARBA" id="ARBA00022692"/>
    </source>
</evidence>
<dbReference type="RefSeq" id="WP_085123733.1">
    <property type="nucleotide sequence ID" value="NZ_FWZX01000013.1"/>
</dbReference>
<dbReference type="GO" id="GO:0016020">
    <property type="term" value="C:membrane"/>
    <property type="evidence" value="ECO:0007669"/>
    <property type="project" value="UniProtKB-SubCell"/>
</dbReference>
<evidence type="ECO:0000256" key="1">
    <source>
        <dbReference type="ARBA" id="ARBA00004141"/>
    </source>
</evidence>
<name>A0A1Y6C7L9_9PROT</name>
<dbReference type="InterPro" id="IPR037185">
    <property type="entry name" value="EmrE-like"/>
</dbReference>
<feature type="transmembrane region" description="Helical" evidence="6">
    <location>
        <begin position="96"/>
        <end position="116"/>
    </location>
</feature>
<dbReference type="Proteomes" id="UP000192917">
    <property type="component" value="Unassembled WGS sequence"/>
</dbReference>
<evidence type="ECO:0000256" key="5">
    <source>
        <dbReference type="ARBA" id="ARBA00023136"/>
    </source>
</evidence>
<feature type="transmembrane region" description="Helical" evidence="6">
    <location>
        <begin position="229"/>
        <end position="248"/>
    </location>
</feature>
<feature type="domain" description="EamA" evidence="7">
    <location>
        <begin position="32"/>
        <end position="163"/>
    </location>
</feature>
<comment type="subcellular location">
    <subcellularLocation>
        <location evidence="1">Membrane</location>
        <topology evidence="1">Multi-pass membrane protein</topology>
    </subcellularLocation>
</comment>
<dbReference type="SUPFAM" id="SSF103481">
    <property type="entry name" value="Multidrug resistance efflux transporter EmrE"/>
    <property type="match status" value="2"/>
</dbReference>
<evidence type="ECO:0000256" key="2">
    <source>
        <dbReference type="ARBA" id="ARBA00009853"/>
    </source>
</evidence>
<keyword evidence="9" id="KW-1185">Reference proteome</keyword>
<keyword evidence="4 6" id="KW-1133">Transmembrane helix</keyword>
<evidence type="ECO:0000259" key="7">
    <source>
        <dbReference type="Pfam" id="PF00892"/>
    </source>
</evidence>
<sequence>MTSDSDKAVPAAGPGHPPGGRFGLQAVSAPMLAALYMVGASLGFTIMNVAIREASQEVSALEVVFFRNFFAMLFMMPWFARAGLSVLRTERLRLYIWRSVIGLVAMMLWFSSLALLPLAEAVTLGFTAPLFATGAAAIFLGEVVRARRWTATAIGFLGVLVVLRPGFQALTWPMALPIVSAAFMAVSIVIVKKLSRTEAPGTIVFFMNVLLAPLSLIPALFVWQWPSWWVLGLMTLVGFVAVFSHVALTRAYQMADASAMLPFDYTKLPFVAALGFALYGEVPDLWTLVGAGIIAGSSLYIAHRESVVARERRVSLAASEAPRASGG</sequence>
<feature type="transmembrane region" description="Helical" evidence="6">
    <location>
        <begin position="285"/>
        <end position="303"/>
    </location>
</feature>
<dbReference type="InterPro" id="IPR000620">
    <property type="entry name" value="EamA_dom"/>
</dbReference>
<dbReference type="PANTHER" id="PTHR22911">
    <property type="entry name" value="ACYL-MALONYL CONDENSING ENZYME-RELATED"/>
    <property type="match status" value="1"/>
</dbReference>
<reference evidence="8 9" key="1">
    <citation type="submission" date="2017-04" db="EMBL/GenBank/DDBJ databases">
        <authorList>
            <person name="Afonso C.L."/>
            <person name="Miller P.J."/>
            <person name="Scott M.A."/>
            <person name="Spackman E."/>
            <person name="Goraichik I."/>
            <person name="Dimitrov K.M."/>
            <person name="Suarez D.L."/>
            <person name="Swayne D.E."/>
        </authorList>
    </citation>
    <scope>NUCLEOTIDE SEQUENCE [LARGE SCALE GENOMIC DNA]</scope>
    <source>
        <strain evidence="8 9">USBA 355</strain>
    </source>
</reference>
<feature type="transmembrane region" description="Helical" evidence="6">
    <location>
        <begin position="31"/>
        <end position="51"/>
    </location>
</feature>
<protein>
    <submittedName>
        <fullName evidence="8">Permease of the drug/metabolite transporter (DMT) superfamily</fullName>
    </submittedName>
</protein>
<dbReference type="Pfam" id="PF00892">
    <property type="entry name" value="EamA"/>
    <property type="match status" value="2"/>
</dbReference>
<feature type="transmembrane region" description="Helical" evidence="6">
    <location>
        <begin position="122"/>
        <end position="141"/>
    </location>
</feature>
<feature type="domain" description="EamA" evidence="7">
    <location>
        <begin position="175"/>
        <end position="300"/>
    </location>
</feature>
<evidence type="ECO:0000313" key="8">
    <source>
        <dbReference type="EMBL" id="SMF38647.1"/>
    </source>
</evidence>
<accession>A0A1Y6C7L9</accession>
<proteinExistence type="inferred from homology"/>
<feature type="transmembrane region" description="Helical" evidence="6">
    <location>
        <begin position="63"/>
        <end position="84"/>
    </location>
</feature>
<feature type="transmembrane region" description="Helical" evidence="6">
    <location>
        <begin position="203"/>
        <end position="223"/>
    </location>
</feature>
<comment type="similarity">
    <text evidence="2">Belongs to the drug/metabolite transporter (DMT) superfamily. 10 TMS drug/metabolite exporter (DME) (TC 2.A.7.3) family.</text>
</comment>
<keyword evidence="5 6" id="KW-0472">Membrane</keyword>
<dbReference type="PANTHER" id="PTHR22911:SF6">
    <property type="entry name" value="SOLUTE CARRIER FAMILY 35 MEMBER G1"/>
    <property type="match status" value="1"/>
</dbReference>
<evidence type="ECO:0000256" key="4">
    <source>
        <dbReference type="ARBA" id="ARBA00022989"/>
    </source>
</evidence>
<organism evidence="8 9">
    <name type="scientific">Tistlia consotensis USBA 355</name>
    <dbReference type="NCBI Taxonomy" id="560819"/>
    <lineage>
        <taxon>Bacteria</taxon>
        <taxon>Pseudomonadati</taxon>
        <taxon>Pseudomonadota</taxon>
        <taxon>Alphaproteobacteria</taxon>
        <taxon>Rhodospirillales</taxon>
        <taxon>Rhodovibrionaceae</taxon>
        <taxon>Tistlia</taxon>
    </lineage>
</organism>
<dbReference type="AlphaFoldDB" id="A0A1Y6C7L9"/>
<feature type="transmembrane region" description="Helical" evidence="6">
    <location>
        <begin position="172"/>
        <end position="191"/>
    </location>
</feature>
<gene>
    <name evidence="8" type="ORF">SAMN05428998_11354</name>
</gene>
<evidence type="ECO:0000256" key="6">
    <source>
        <dbReference type="SAM" id="Phobius"/>
    </source>
</evidence>
<evidence type="ECO:0000313" key="9">
    <source>
        <dbReference type="Proteomes" id="UP000192917"/>
    </source>
</evidence>
<feature type="transmembrane region" description="Helical" evidence="6">
    <location>
        <begin position="260"/>
        <end position="279"/>
    </location>
</feature>